<dbReference type="Proteomes" id="UP000747399">
    <property type="component" value="Unassembled WGS sequence"/>
</dbReference>
<name>A0A8J4AYC7_9CHLO</name>
<organism evidence="2 3">
    <name type="scientific">Volvox africanus</name>
    <dbReference type="NCBI Taxonomy" id="51714"/>
    <lineage>
        <taxon>Eukaryota</taxon>
        <taxon>Viridiplantae</taxon>
        <taxon>Chlorophyta</taxon>
        <taxon>core chlorophytes</taxon>
        <taxon>Chlorophyceae</taxon>
        <taxon>CS clade</taxon>
        <taxon>Chlamydomonadales</taxon>
        <taxon>Volvocaceae</taxon>
        <taxon>Volvox</taxon>
    </lineage>
</organism>
<sequence>GTHTRRTPSAQKLNSLTYIPLFGMTAMLHAAVEIVMVVLVLVMAVRGIGSNDSGKRASIDKETYGDGCGTGGAAGEDNKLKRCFAVCGRSEAVASRCSG</sequence>
<keyword evidence="1" id="KW-1133">Transmembrane helix</keyword>
<protein>
    <submittedName>
        <fullName evidence="2">Uncharacterized protein</fullName>
    </submittedName>
</protein>
<feature type="non-terminal residue" evidence="2">
    <location>
        <position position="1"/>
    </location>
</feature>
<reference evidence="2" key="1">
    <citation type="journal article" date="2021" name="Proc. Natl. Acad. Sci. U.S.A.">
        <title>Three genomes in the algal genus Volvox reveal the fate of a haploid sex-determining region after a transition to homothallism.</title>
        <authorList>
            <person name="Yamamoto K."/>
            <person name="Hamaji T."/>
            <person name="Kawai-Toyooka H."/>
            <person name="Matsuzaki R."/>
            <person name="Takahashi F."/>
            <person name="Nishimura Y."/>
            <person name="Kawachi M."/>
            <person name="Noguchi H."/>
            <person name="Minakuchi Y."/>
            <person name="Umen J.G."/>
            <person name="Toyoda A."/>
            <person name="Nozaki H."/>
        </authorList>
    </citation>
    <scope>NUCLEOTIDE SEQUENCE</scope>
    <source>
        <strain evidence="2">NIES-3780</strain>
    </source>
</reference>
<dbReference type="AlphaFoldDB" id="A0A8J4AYC7"/>
<gene>
    <name evidence="2" type="ORF">Vafri_6376</name>
</gene>
<evidence type="ECO:0000256" key="1">
    <source>
        <dbReference type="SAM" id="Phobius"/>
    </source>
</evidence>
<feature type="transmembrane region" description="Helical" evidence="1">
    <location>
        <begin position="18"/>
        <end position="45"/>
    </location>
</feature>
<evidence type="ECO:0000313" key="3">
    <source>
        <dbReference type="Proteomes" id="UP000747399"/>
    </source>
</evidence>
<keyword evidence="3" id="KW-1185">Reference proteome</keyword>
<comment type="caution">
    <text evidence="2">The sequence shown here is derived from an EMBL/GenBank/DDBJ whole genome shotgun (WGS) entry which is preliminary data.</text>
</comment>
<dbReference type="EMBL" id="BNCO01000008">
    <property type="protein sequence ID" value="GIL50053.1"/>
    <property type="molecule type" value="Genomic_DNA"/>
</dbReference>
<accession>A0A8J4AYC7</accession>
<evidence type="ECO:0000313" key="2">
    <source>
        <dbReference type="EMBL" id="GIL50053.1"/>
    </source>
</evidence>
<keyword evidence="1" id="KW-0472">Membrane</keyword>
<proteinExistence type="predicted"/>
<keyword evidence="1" id="KW-0812">Transmembrane</keyword>